<evidence type="ECO:0000313" key="5">
    <source>
        <dbReference type="Proteomes" id="UP000076154"/>
    </source>
</evidence>
<dbReference type="Proteomes" id="UP000076154">
    <property type="component" value="Unassembled WGS sequence"/>
</dbReference>
<gene>
    <name evidence="4" type="ORF">Hypma_001003</name>
</gene>
<feature type="transmembrane region" description="Helical" evidence="2">
    <location>
        <begin position="61"/>
        <end position="80"/>
    </location>
</feature>
<keyword evidence="5" id="KW-1185">Reference proteome</keyword>
<organism evidence="4 5">
    <name type="scientific">Hypsizygus marmoreus</name>
    <name type="common">White beech mushroom</name>
    <name type="synonym">Agaricus marmoreus</name>
    <dbReference type="NCBI Taxonomy" id="39966"/>
    <lineage>
        <taxon>Eukaryota</taxon>
        <taxon>Fungi</taxon>
        <taxon>Dikarya</taxon>
        <taxon>Basidiomycota</taxon>
        <taxon>Agaricomycotina</taxon>
        <taxon>Agaricomycetes</taxon>
        <taxon>Agaricomycetidae</taxon>
        <taxon>Agaricales</taxon>
        <taxon>Tricholomatineae</taxon>
        <taxon>Lyophyllaceae</taxon>
        <taxon>Hypsizygus</taxon>
    </lineage>
</organism>
<dbReference type="InterPro" id="IPR045340">
    <property type="entry name" value="DUF6533"/>
</dbReference>
<feature type="domain" description="DUF6533" evidence="3">
    <location>
        <begin position="21"/>
        <end position="62"/>
    </location>
</feature>
<keyword evidence="2" id="KW-0812">Transmembrane</keyword>
<dbReference type="AlphaFoldDB" id="A0A369J818"/>
<comment type="caution">
    <text evidence="4">The sequence shown here is derived from an EMBL/GenBank/DDBJ whole genome shotgun (WGS) entry which is preliminary data.</text>
</comment>
<feature type="region of interest" description="Disordered" evidence="1">
    <location>
        <begin position="286"/>
        <end position="323"/>
    </location>
</feature>
<protein>
    <recommendedName>
        <fullName evidence="3">DUF6533 domain-containing protein</fullName>
    </recommendedName>
</protein>
<keyword evidence="2" id="KW-0472">Membrane</keyword>
<proteinExistence type="predicted"/>
<dbReference type="OrthoDB" id="3037019at2759"/>
<dbReference type="Pfam" id="PF20151">
    <property type="entry name" value="DUF6533"/>
    <property type="match status" value="1"/>
</dbReference>
<evidence type="ECO:0000256" key="1">
    <source>
        <dbReference type="SAM" id="MobiDB-lite"/>
    </source>
</evidence>
<feature type="compositionally biased region" description="Basic and acidic residues" evidence="1">
    <location>
        <begin position="401"/>
        <end position="413"/>
    </location>
</feature>
<dbReference type="EMBL" id="LUEZ02000110">
    <property type="protein sequence ID" value="RDB17562.1"/>
    <property type="molecule type" value="Genomic_DNA"/>
</dbReference>
<feature type="transmembrane region" description="Helical" evidence="2">
    <location>
        <begin position="125"/>
        <end position="147"/>
    </location>
</feature>
<name>A0A369J818_HYPMA</name>
<reference evidence="4" key="1">
    <citation type="submission" date="2018-04" db="EMBL/GenBank/DDBJ databases">
        <title>Whole genome sequencing of Hypsizygus marmoreus.</title>
        <authorList>
            <person name="Choi I.-G."/>
            <person name="Min B."/>
            <person name="Kim J.-G."/>
            <person name="Kim S."/>
            <person name="Oh Y.-L."/>
            <person name="Kong W.-S."/>
            <person name="Park H."/>
            <person name="Jeong J."/>
            <person name="Song E.-S."/>
        </authorList>
    </citation>
    <scope>NUCLEOTIDE SEQUENCE [LARGE SCALE GENOMIC DNA]</scope>
    <source>
        <strain evidence="4">51987-8</strain>
    </source>
</reference>
<feature type="region of interest" description="Disordered" evidence="1">
    <location>
        <begin position="336"/>
        <end position="383"/>
    </location>
</feature>
<feature type="transmembrane region" description="Helical" evidence="2">
    <location>
        <begin position="211"/>
        <end position="232"/>
    </location>
</feature>
<evidence type="ECO:0000313" key="4">
    <source>
        <dbReference type="EMBL" id="RDB17562.1"/>
    </source>
</evidence>
<evidence type="ECO:0000259" key="3">
    <source>
        <dbReference type="Pfam" id="PF20151"/>
    </source>
</evidence>
<keyword evidence="2" id="KW-1133">Transmembrane helix</keyword>
<accession>A0A369J818</accession>
<sequence length="427" mass="47251">MSLSQEDVERLVSQSNAVTLVSAACLTCILYDHLTTFDREVEQMWTLRASLAKALFFSNRYLVEAVLVFNCIAVARVHHADSLLVLTASAEWLALTFTISNSITQCILVLRVWTLYRRSKLALSITYFFYIGGVITMVGLTIYDYLWETVSIDRTFKDLPGCYATRIPSIIAGFWITPVIVESVLFALVALRRFLWWKDGYSAPRYLSIMAFDSTIYFAIIFVLLLGNLFMFKFGPPFLSSLLVTPSTTAGCLLGSHMFLHLRAPNEDSDVDSTYNELTVTESCIKSTPPRTNAPPNPYADVSPSHHIHKTEEPLPGTKGAAPTFDYTPETIEHAPKAAFQEEEPKGPDRSKPLETLGDKPTTGAAPAVPEHETVPETHAGFGDKVIGKIEQVVGKIIHKPELAEKGEQREVGGKTAAPGQAKAEHH</sequence>
<evidence type="ECO:0000256" key="2">
    <source>
        <dbReference type="SAM" id="Phobius"/>
    </source>
</evidence>
<feature type="region of interest" description="Disordered" evidence="1">
    <location>
        <begin position="401"/>
        <end position="427"/>
    </location>
</feature>
<feature type="compositionally biased region" description="Basic and acidic residues" evidence="1">
    <location>
        <begin position="343"/>
        <end position="353"/>
    </location>
</feature>
<feature type="transmembrane region" description="Helical" evidence="2">
    <location>
        <begin position="92"/>
        <end position="113"/>
    </location>
</feature>
<feature type="transmembrane region" description="Helical" evidence="2">
    <location>
        <begin position="167"/>
        <end position="191"/>
    </location>
</feature>
<dbReference type="InParanoid" id="A0A369J818"/>